<keyword evidence="2" id="KW-0175">Coiled coil</keyword>
<feature type="region of interest" description="Disordered" evidence="3">
    <location>
        <begin position="494"/>
        <end position="513"/>
    </location>
</feature>
<feature type="compositionally biased region" description="Polar residues" evidence="3">
    <location>
        <begin position="1005"/>
        <end position="1019"/>
    </location>
</feature>
<comment type="similarity">
    <text evidence="1">Belongs to the tropomyosin family.</text>
</comment>
<dbReference type="VEuPathDB" id="VectorBase:GBRI008483"/>
<feature type="compositionally biased region" description="Low complexity" evidence="3">
    <location>
        <begin position="92"/>
        <end position="103"/>
    </location>
</feature>
<feature type="compositionally biased region" description="Polar residues" evidence="3">
    <location>
        <begin position="520"/>
        <end position="537"/>
    </location>
</feature>
<reference evidence="4" key="2">
    <citation type="submission" date="2020-05" db="UniProtKB">
        <authorList>
            <consortium name="EnsemblMetazoa"/>
        </authorList>
    </citation>
    <scope>IDENTIFICATION</scope>
    <source>
        <strain evidence="4">IAEA</strain>
    </source>
</reference>
<feature type="region of interest" description="Disordered" evidence="3">
    <location>
        <begin position="880"/>
        <end position="911"/>
    </location>
</feature>
<evidence type="ECO:0000313" key="4">
    <source>
        <dbReference type="EnsemblMetazoa" id="GBRI008483-PA"/>
    </source>
</evidence>
<feature type="region of interest" description="Disordered" evidence="3">
    <location>
        <begin position="405"/>
        <end position="426"/>
    </location>
</feature>
<organism evidence="4 5">
    <name type="scientific">Glossina brevipalpis</name>
    <dbReference type="NCBI Taxonomy" id="37001"/>
    <lineage>
        <taxon>Eukaryota</taxon>
        <taxon>Metazoa</taxon>
        <taxon>Ecdysozoa</taxon>
        <taxon>Arthropoda</taxon>
        <taxon>Hexapoda</taxon>
        <taxon>Insecta</taxon>
        <taxon>Pterygota</taxon>
        <taxon>Neoptera</taxon>
        <taxon>Endopterygota</taxon>
        <taxon>Diptera</taxon>
        <taxon>Brachycera</taxon>
        <taxon>Muscomorpha</taxon>
        <taxon>Hippoboscoidea</taxon>
        <taxon>Glossinidae</taxon>
        <taxon>Glossina</taxon>
    </lineage>
</organism>
<dbReference type="FunFam" id="1.20.5.170:FF:000001">
    <property type="entry name" value="Tropomyosin alpha-1 chain isoform 1"/>
    <property type="match status" value="1"/>
</dbReference>
<evidence type="ECO:0000256" key="2">
    <source>
        <dbReference type="ARBA" id="ARBA00023054"/>
    </source>
</evidence>
<sequence>MIKSERFKKSFNNMVENVCSDHKTVNTSTENYSIWRTVTYHKKTSKKQLSHPNTTKKNLTQLVKENFVLNQTINSRNANVDGKSKKVATLGSSSSKKPLNNNNTLPALQKERKIEYNKKSNKSNTISSVLTAPKIHNVQGKNGSGGNKLQSAVGSAILLDLPRRKRSNQIRQIKRAHRHLLTSGGNDKQQPTLQSQRAVNKINYHVNSCSTTKTLQENARGRGRESGALPTSGVKKNNNKGGTYNHCQENIQTSSQHYTCKKKHHKSNGGNKQANGKHTYRRTIKKKSVKSINQNCSASITSPRWCSIEKQLDLLEKLLHYCDEEGNAALQDWCQQLNVSFWSYTATPCARSENEDADSANVNDWSWSDIMSARSIPSSEDGQSSASTASDYICSTQVNMSLAPSSLKRRGHQHHPRFSGTRRPNVAPNVQEILAALNKREIIPSQIQSEVSETDASSSALDDSYSVHYADEPDDDPATAQRIKAALNLPLTDSVTTSLGSNSPTPTDDSSMVDEGVISAQTPLSSSIPTNAVTTQMPKEKKPKIKRDKNALEQIKEKKHKKQSSSSKRDKQKRSSAYLEAAVETSNDAASAAMDEGIAIDDDDVQTAEWAKLRCTSEAAEIVAEREARRSKNRCSDYPGLAFGRSIFSSDTMMKFNIIRNELHNIMNTQLKRAESEVAALNRRIQLLEEDLERSEERLGSATAKLSEASQAADESERARKILENRALADEERMDALENQLKEARFLAEEADKKYDEVARKLAMVEADLERAEERAEQGENKIVELEEELRVVGNNLKSLEVSEEKAGNTQRLIEQEIVQIKVNLETAEARAEFAERSVQKLQKEVDRLEDELIIEKERFAIIGDSLDLAFVEFMGMPPVYNDRHPKPPTPRSPTPVPEEDKVTTTSTDGVEDEQAITDIAAEEATITSNDLQMELIEEVPPEPAELAVPPPPPPFEYALDLPPEGAEVPYVKNYEKPIVPEDNLQESIEMKATTNGHEEERSNEATALSMQSIEQSPQAIGVEATDRDPETLPKNS</sequence>
<protein>
    <recommendedName>
        <fullName evidence="6">Tropomyosin</fullName>
    </recommendedName>
</protein>
<dbReference type="SUPFAM" id="SSF57997">
    <property type="entry name" value="Tropomyosin"/>
    <property type="match status" value="1"/>
</dbReference>
<dbReference type="AlphaFoldDB" id="A0A1A9W718"/>
<evidence type="ECO:0008006" key="6">
    <source>
        <dbReference type="Google" id="ProtNLM"/>
    </source>
</evidence>
<evidence type="ECO:0000313" key="5">
    <source>
        <dbReference type="Proteomes" id="UP000091820"/>
    </source>
</evidence>
<feature type="region of interest" description="Disordered" evidence="3">
    <location>
        <begin position="78"/>
        <end position="103"/>
    </location>
</feature>
<feature type="region of interest" description="Disordered" evidence="3">
    <location>
        <begin position="213"/>
        <end position="241"/>
    </location>
</feature>
<feature type="region of interest" description="Disordered" evidence="3">
    <location>
        <begin position="941"/>
        <end position="962"/>
    </location>
</feature>
<dbReference type="Proteomes" id="UP000091820">
    <property type="component" value="Unassembled WGS sequence"/>
</dbReference>
<proteinExistence type="inferred from homology"/>
<dbReference type="STRING" id="37001.A0A1A9W718"/>
<keyword evidence="5" id="KW-1185">Reference proteome</keyword>
<dbReference type="EnsemblMetazoa" id="GBRI008483-RA">
    <property type="protein sequence ID" value="GBRI008483-PA"/>
    <property type="gene ID" value="GBRI008483"/>
</dbReference>
<feature type="region of interest" description="Disordered" evidence="3">
    <location>
        <begin position="991"/>
        <end position="1037"/>
    </location>
</feature>
<reference evidence="5" key="1">
    <citation type="submission" date="2014-03" db="EMBL/GenBank/DDBJ databases">
        <authorList>
            <person name="Aksoy S."/>
            <person name="Warren W."/>
            <person name="Wilson R.K."/>
        </authorList>
    </citation>
    <scope>NUCLEOTIDE SEQUENCE [LARGE SCALE GENOMIC DNA]</scope>
    <source>
        <strain evidence="5">IAEA</strain>
    </source>
</reference>
<feature type="compositionally biased region" description="Pro residues" evidence="3">
    <location>
        <begin position="888"/>
        <end position="897"/>
    </location>
</feature>
<evidence type="ECO:0000256" key="1">
    <source>
        <dbReference type="ARBA" id="ARBA00009036"/>
    </source>
</evidence>
<evidence type="ECO:0000256" key="3">
    <source>
        <dbReference type="SAM" id="MobiDB-lite"/>
    </source>
</evidence>
<dbReference type="Gene3D" id="1.20.5.170">
    <property type="match status" value="2"/>
</dbReference>
<dbReference type="Pfam" id="PF00261">
    <property type="entry name" value="Tropomyosin"/>
    <property type="match status" value="1"/>
</dbReference>
<feature type="region of interest" description="Disordered" evidence="3">
    <location>
        <begin position="699"/>
        <end position="718"/>
    </location>
</feature>
<dbReference type="PANTHER" id="PTHR19269">
    <property type="entry name" value="TROPOMYOSIN"/>
    <property type="match status" value="1"/>
</dbReference>
<feature type="compositionally biased region" description="Basic residues" evidence="3">
    <location>
        <begin position="407"/>
        <end position="417"/>
    </location>
</feature>
<feature type="compositionally biased region" description="Polar residues" evidence="3">
    <location>
        <begin position="494"/>
        <end position="510"/>
    </location>
</feature>
<dbReference type="InterPro" id="IPR000533">
    <property type="entry name" value="Tropomyosin"/>
</dbReference>
<feature type="region of interest" description="Disordered" evidence="3">
    <location>
        <begin position="520"/>
        <end position="578"/>
    </location>
</feature>
<dbReference type="PRINTS" id="PR00194">
    <property type="entry name" value="TROPOMYOSIN"/>
</dbReference>
<name>A0A1A9W718_9MUSC</name>
<accession>A0A1A9W718</accession>
<feature type="compositionally biased region" description="Basic and acidic residues" evidence="3">
    <location>
        <begin position="1025"/>
        <end position="1037"/>
    </location>
</feature>